<evidence type="ECO:0000313" key="10">
    <source>
        <dbReference type="EMBL" id="MBJ7604669.1"/>
    </source>
</evidence>
<accession>A0A934NF78</accession>
<dbReference type="GO" id="GO:0005886">
    <property type="term" value="C:plasma membrane"/>
    <property type="evidence" value="ECO:0007669"/>
    <property type="project" value="UniProtKB-SubCell"/>
</dbReference>
<evidence type="ECO:0000256" key="7">
    <source>
        <dbReference type="ARBA" id="ARBA00023010"/>
    </source>
</evidence>
<keyword evidence="4 9" id="KW-0812">Transmembrane</keyword>
<dbReference type="InterPro" id="IPR005807">
    <property type="entry name" value="SecE_bac"/>
</dbReference>
<evidence type="ECO:0000256" key="5">
    <source>
        <dbReference type="ARBA" id="ARBA00022927"/>
    </source>
</evidence>
<dbReference type="PROSITE" id="PS01067">
    <property type="entry name" value="SECE_SEC61G"/>
    <property type="match status" value="1"/>
</dbReference>
<evidence type="ECO:0000256" key="1">
    <source>
        <dbReference type="ARBA" id="ARBA00004370"/>
    </source>
</evidence>
<reference evidence="10 11" key="1">
    <citation type="submission" date="2020-10" db="EMBL/GenBank/DDBJ databases">
        <title>Ca. Dormibacterota MAGs.</title>
        <authorList>
            <person name="Montgomery K."/>
        </authorList>
    </citation>
    <scope>NUCLEOTIDE SEQUENCE [LARGE SCALE GENOMIC DNA]</scope>
    <source>
        <strain evidence="10">SC8811_S16_3</strain>
    </source>
</reference>
<evidence type="ECO:0000256" key="9">
    <source>
        <dbReference type="HAMAP-Rule" id="MF_00422"/>
    </source>
</evidence>
<keyword evidence="2 9" id="KW-0813">Transport</keyword>
<sequence length="91" mass="10100">MAVSARRRPGTQPRGGFVGFLRETYDELRKVVWPTPPELYRYTVIVVITTAIIALFITVVDASLQELTKRFIYGAFSGQGGGISLPKIFGH</sequence>
<dbReference type="GO" id="GO:0006605">
    <property type="term" value="P:protein targeting"/>
    <property type="evidence" value="ECO:0007669"/>
    <property type="project" value="UniProtKB-UniRule"/>
</dbReference>
<comment type="similarity">
    <text evidence="9">Belongs to the SecE/SEC61-gamma family.</text>
</comment>
<comment type="subcellular location">
    <subcellularLocation>
        <location evidence="9">Cell membrane</location>
        <topology evidence="9">Single-pass membrane protein</topology>
    </subcellularLocation>
    <subcellularLocation>
        <location evidence="1">Membrane</location>
    </subcellularLocation>
</comment>
<evidence type="ECO:0000256" key="8">
    <source>
        <dbReference type="ARBA" id="ARBA00023136"/>
    </source>
</evidence>
<evidence type="ECO:0000256" key="3">
    <source>
        <dbReference type="ARBA" id="ARBA00022475"/>
    </source>
</evidence>
<keyword evidence="5 9" id="KW-0653">Protein transport</keyword>
<dbReference type="RefSeq" id="WP_338182655.1">
    <property type="nucleotide sequence ID" value="NZ_JAEKNQ010000064.1"/>
</dbReference>
<keyword evidence="6 9" id="KW-1133">Transmembrane helix</keyword>
<dbReference type="AlphaFoldDB" id="A0A934NF78"/>
<dbReference type="NCBIfam" id="TIGR00964">
    <property type="entry name" value="secE_bact"/>
    <property type="match status" value="1"/>
</dbReference>
<evidence type="ECO:0000256" key="2">
    <source>
        <dbReference type="ARBA" id="ARBA00022448"/>
    </source>
</evidence>
<evidence type="ECO:0000313" key="11">
    <source>
        <dbReference type="Proteomes" id="UP000620075"/>
    </source>
</evidence>
<organism evidence="10 11">
    <name type="scientific">Candidatus Dormiibacter inghamiae</name>
    <dbReference type="NCBI Taxonomy" id="3127013"/>
    <lineage>
        <taxon>Bacteria</taxon>
        <taxon>Bacillati</taxon>
        <taxon>Candidatus Dormiibacterota</taxon>
        <taxon>Candidatus Dormibacteria</taxon>
        <taxon>Candidatus Dormibacterales</taxon>
        <taxon>Candidatus Dormibacteraceae</taxon>
        <taxon>Candidatus Dormiibacter</taxon>
    </lineage>
</organism>
<comment type="subunit">
    <text evidence="9">Component of the Sec protein translocase complex. Heterotrimer consisting of SecY, SecE and SecG subunits. The heterotrimers can form oligomers, although 1 heterotrimer is thought to be able to translocate proteins. Interacts with the ribosome. Interacts with SecDF, and other proteins may be involved. Interacts with SecA.</text>
</comment>
<dbReference type="GO" id="GO:0065002">
    <property type="term" value="P:intracellular protein transmembrane transport"/>
    <property type="evidence" value="ECO:0007669"/>
    <property type="project" value="UniProtKB-UniRule"/>
</dbReference>
<dbReference type="PANTHER" id="PTHR33910">
    <property type="entry name" value="PROTEIN TRANSLOCASE SUBUNIT SECE"/>
    <property type="match status" value="1"/>
</dbReference>
<gene>
    <name evidence="9 10" type="primary">secE</name>
    <name evidence="10" type="ORF">JF888_16060</name>
</gene>
<dbReference type="GO" id="GO:0043952">
    <property type="term" value="P:protein transport by the Sec complex"/>
    <property type="evidence" value="ECO:0007669"/>
    <property type="project" value="UniProtKB-UniRule"/>
</dbReference>
<dbReference type="GO" id="GO:0008320">
    <property type="term" value="F:protein transmembrane transporter activity"/>
    <property type="evidence" value="ECO:0007669"/>
    <property type="project" value="UniProtKB-UniRule"/>
</dbReference>
<name>A0A934NF78_9BACT</name>
<keyword evidence="7 9" id="KW-0811">Translocation</keyword>
<protein>
    <recommendedName>
        <fullName evidence="9">Protein translocase subunit SecE</fullName>
    </recommendedName>
</protein>
<dbReference type="Proteomes" id="UP000620075">
    <property type="component" value="Unassembled WGS sequence"/>
</dbReference>
<comment type="function">
    <text evidence="9">Essential subunit of the Sec protein translocation channel SecYEG. Clamps together the 2 halves of SecY. May contact the channel plug during translocation.</text>
</comment>
<dbReference type="Pfam" id="PF00584">
    <property type="entry name" value="SecE"/>
    <property type="match status" value="1"/>
</dbReference>
<dbReference type="Gene3D" id="1.20.5.1030">
    <property type="entry name" value="Preprotein translocase secy subunit"/>
    <property type="match status" value="1"/>
</dbReference>
<dbReference type="InterPro" id="IPR001901">
    <property type="entry name" value="Translocase_SecE/Sec61-g"/>
</dbReference>
<keyword evidence="8 9" id="KW-0472">Membrane</keyword>
<dbReference type="InterPro" id="IPR038379">
    <property type="entry name" value="SecE_sf"/>
</dbReference>
<keyword evidence="3 9" id="KW-1003">Cell membrane</keyword>
<dbReference type="EMBL" id="JAEKNQ010000064">
    <property type="protein sequence ID" value="MBJ7604669.1"/>
    <property type="molecule type" value="Genomic_DNA"/>
</dbReference>
<proteinExistence type="inferred from homology"/>
<comment type="caution">
    <text evidence="10">The sequence shown here is derived from an EMBL/GenBank/DDBJ whole genome shotgun (WGS) entry which is preliminary data.</text>
</comment>
<evidence type="ECO:0000256" key="6">
    <source>
        <dbReference type="ARBA" id="ARBA00022989"/>
    </source>
</evidence>
<dbReference type="HAMAP" id="MF_00422">
    <property type="entry name" value="SecE"/>
    <property type="match status" value="1"/>
</dbReference>
<dbReference type="PANTHER" id="PTHR33910:SF1">
    <property type="entry name" value="PROTEIN TRANSLOCASE SUBUNIT SECE"/>
    <property type="match status" value="1"/>
</dbReference>
<dbReference type="GO" id="GO:0009306">
    <property type="term" value="P:protein secretion"/>
    <property type="evidence" value="ECO:0007669"/>
    <property type="project" value="UniProtKB-UniRule"/>
</dbReference>
<evidence type="ECO:0000256" key="4">
    <source>
        <dbReference type="ARBA" id="ARBA00022692"/>
    </source>
</evidence>
<feature type="transmembrane region" description="Helical" evidence="9">
    <location>
        <begin position="39"/>
        <end position="60"/>
    </location>
</feature>